<evidence type="ECO:0000313" key="2">
    <source>
        <dbReference type="Proteomes" id="UP000557307"/>
    </source>
</evidence>
<dbReference type="AlphaFoldDB" id="A0A840TRM7"/>
<sequence length="126" mass="14098">MASFRADLEVDGVIHPLSRLHFYSSRKRDPKGRPSSKSSWIVVAAIDVEEDSTITGWMVDKNGVKDATITYYNSDDDSVLKTWTLKKAMCYSMTEKFIADAEFMSTTLLITGEEISNGNATLKYDA</sequence>
<protein>
    <submittedName>
        <fullName evidence="1">Uncharacterized protein</fullName>
    </submittedName>
</protein>
<accession>A0A840TRM7</accession>
<comment type="caution">
    <text evidence="1">The sequence shown here is derived from an EMBL/GenBank/DDBJ whole genome shotgun (WGS) entry which is preliminary data.</text>
</comment>
<dbReference type="GO" id="GO:0033104">
    <property type="term" value="C:type VI protein secretion system complex"/>
    <property type="evidence" value="ECO:0007669"/>
    <property type="project" value="InterPro"/>
</dbReference>
<dbReference type="RefSeq" id="WP_184175887.1">
    <property type="nucleotide sequence ID" value="NZ_JACHGF010000006.1"/>
</dbReference>
<organism evidence="1 2">
    <name type="scientific">Rhabdobacter roseus</name>
    <dbReference type="NCBI Taxonomy" id="1655419"/>
    <lineage>
        <taxon>Bacteria</taxon>
        <taxon>Pseudomonadati</taxon>
        <taxon>Bacteroidota</taxon>
        <taxon>Cytophagia</taxon>
        <taxon>Cytophagales</taxon>
        <taxon>Cytophagaceae</taxon>
        <taxon>Rhabdobacter</taxon>
    </lineage>
</organism>
<keyword evidence="2" id="KW-1185">Reference proteome</keyword>
<proteinExistence type="predicted"/>
<dbReference type="InterPro" id="IPR041408">
    <property type="entry name" value="Hcp_Tssd"/>
</dbReference>
<dbReference type="Pfam" id="PF17642">
    <property type="entry name" value="TssD"/>
    <property type="match status" value="1"/>
</dbReference>
<reference evidence="1 2" key="1">
    <citation type="submission" date="2020-08" db="EMBL/GenBank/DDBJ databases">
        <title>Genomic Encyclopedia of Type Strains, Phase IV (KMG-IV): sequencing the most valuable type-strain genomes for metagenomic binning, comparative biology and taxonomic classification.</title>
        <authorList>
            <person name="Goeker M."/>
        </authorList>
    </citation>
    <scope>NUCLEOTIDE SEQUENCE [LARGE SCALE GENOMIC DNA]</scope>
    <source>
        <strain evidence="1 2">DSM 105074</strain>
    </source>
</reference>
<gene>
    <name evidence="1" type="ORF">HNQ92_003735</name>
</gene>
<evidence type="ECO:0000313" key="1">
    <source>
        <dbReference type="EMBL" id="MBB5285575.1"/>
    </source>
</evidence>
<dbReference type="Proteomes" id="UP000557307">
    <property type="component" value="Unassembled WGS sequence"/>
</dbReference>
<dbReference type="EMBL" id="JACHGF010000006">
    <property type="protein sequence ID" value="MBB5285575.1"/>
    <property type="molecule type" value="Genomic_DNA"/>
</dbReference>
<name>A0A840TRM7_9BACT</name>